<dbReference type="Proteomes" id="UP000183002">
    <property type="component" value="Unassembled WGS sequence"/>
</dbReference>
<proteinExistence type="inferred from homology"/>
<evidence type="ECO:0000313" key="14">
    <source>
        <dbReference type="Proteomes" id="UP000183002"/>
    </source>
</evidence>
<keyword evidence="14" id="KW-1185">Reference proteome</keyword>
<dbReference type="PROSITE" id="PS00599">
    <property type="entry name" value="AA_TRANSFER_CLASS_2"/>
    <property type="match status" value="1"/>
</dbReference>
<evidence type="ECO:0000256" key="9">
    <source>
        <dbReference type="ARBA" id="ARBA00023102"/>
    </source>
</evidence>
<evidence type="ECO:0000256" key="3">
    <source>
        <dbReference type="ARBA" id="ARBA00007970"/>
    </source>
</evidence>
<dbReference type="PANTHER" id="PTHR43643">
    <property type="entry name" value="HISTIDINOL-PHOSPHATE AMINOTRANSFERASE 2"/>
    <property type="match status" value="1"/>
</dbReference>
<dbReference type="GO" id="GO:0030170">
    <property type="term" value="F:pyridoxal phosphate binding"/>
    <property type="evidence" value="ECO:0007669"/>
    <property type="project" value="InterPro"/>
</dbReference>
<evidence type="ECO:0000256" key="2">
    <source>
        <dbReference type="ARBA" id="ARBA00005011"/>
    </source>
</evidence>
<dbReference type="STRING" id="1077947.SAMN05216227_100746"/>
<evidence type="ECO:0000256" key="11">
    <source>
        <dbReference type="RuleBase" id="RU003693"/>
    </source>
</evidence>
<comment type="cofactor">
    <cofactor evidence="1 11">
        <name>pyridoxal 5'-phosphate</name>
        <dbReference type="ChEBI" id="CHEBI:597326"/>
    </cofactor>
</comment>
<evidence type="ECO:0000256" key="8">
    <source>
        <dbReference type="ARBA" id="ARBA00022898"/>
    </source>
</evidence>
<dbReference type="OrthoDB" id="9809616at2"/>
<dbReference type="PANTHER" id="PTHR43643:SF6">
    <property type="entry name" value="HISTIDINOL-PHOSPHATE AMINOTRANSFERASE"/>
    <property type="match status" value="1"/>
</dbReference>
<feature type="domain" description="Aminotransferase class I/classII large" evidence="12">
    <location>
        <begin position="34"/>
        <end position="350"/>
    </location>
</feature>
<accession>A0A1H8DL08</accession>
<dbReference type="SUPFAM" id="SSF53383">
    <property type="entry name" value="PLP-dependent transferases"/>
    <property type="match status" value="1"/>
</dbReference>
<dbReference type="InterPro" id="IPR015422">
    <property type="entry name" value="PyrdxlP-dep_Trfase_small"/>
</dbReference>
<evidence type="ECO:0000256" key="1">
    <source>
        <dbReference type="ARBA" id="ARBA00001933"/>
    </source>
</evidence>
<dbReference type="Gene3D" id="3.40.640.10">
    <property type="entry name" value="Type I PLP-dependent aspartate aminotransferase-like (Major domain)"/>
    <property type="match status" value="1"/>
</dbReference>
<reference evidence="13 14" key="1">
    <citation type="submission" date="2016-10" db="EMBL/GenBank/DDBJ databases">
        <authorList>
            <person name="de Groot N.N."/>
        </authorList>
    </citation>
    <scope>NUCLEOTIDE SEQUENCE [LARGE SCALE GENOMIC DNA]</scope>
    <source>
        <strain evidence="13 14">CGMCC 1.10836</strain>
    </source>
</reference>
<comment type="similarity">
    <text evidence="3">Belongs to the class-II pyridoxal-phosphate-dependent aminotransferase family. Histidinol-phosphate aminotransferase subfamily.</text>
</comment>
<evidence type="ECO:0000256" key="10">
    <source>
        <dbReference type="ARBA" id="ARBA00047481"/>
    </source>
</evidence>
<dbReference type="EC" id="2.6.1.9" evidence="4"/>
<name>A0A1H8DL08_9RHOB</name>
<keyword evidence="9" id="KW-0368">Histidine biosynthesis</keyword>
<organism evidence="13 14">
    <name type="scientific">Pseudorhodobacter antarcticus</name>
    <dbReference type="NCBI Taxonomy" id="1077947"/>
    <lineage>
        <taxon>Bacteria</taxon>
        <taxon>Pseudomonadati</taxon>
        <taxon>Pseudomonadota</taxon>
        <taxon>Alphaproteobacteria</taxon>
        <taxon>Rhodobacterales</taxon>
        <taxon>Paracoccaceae</taxon>
        <taxon>Pseudorhodobacter</taxon>
    </lineage>
</organism>
<keyword evidence="8 11" id="KW-0663">Pyridoxal phosphate</keyword>
<dbReference type="InterPro" id="IPR015421">
    <property type="entry name" value="PyrdxlP-dep_Trfase_major"/>
</dbReference>
<comment type="catalytic activity">
    <reaction evidence="10">
        <text>L-histidinol phosphate + 2-oxoglutarate = 3-(imidazol-4-yl)-2-oxopropyl phosphate + L-glutamate</text>
        <dbReference type="Rhea" id="RHEA:23744"/>
        <dbReference type="ChEBI" id="CHEBI:16810"/>
        <dbReference type="ChEBI" id="CHEBI:29985"/>
        <dbReference type="ChEBI" id="CHEBI:57766"/>
        <dbReference type="ChEBI" id="CHEBI:57980"/>
        <dbReference type="EC" id="2.6.1.9"/>
    </reaction>
</comment>
<protein>
    <recommendedName>
        <fullName evidence="4">histidinol-phosphate transaminase</fullName>
        <ecNumber evidence="4">2.6.1.9</ecNumber>
    </recommendedName>
</protein>
<evidence type="ECO:0000313" key="13">
    <source>
        <dbReference type="EMBL" id="SEN07959.1"/>
    </source>
</evidence>
<dbReference type="EMBL" id="FOCO01000007">
    <property type="protein sequence ID" value="SEN07959.1"/>
    <property type="molecule type" value="Genomic_DNA"/>
</dbReference>
<dbReference type="InterPro" id="IPR015424">
    <property type="entry name" value="PyrdxlP-dep_Trfase"/>
</dbReference>
<dbReference type="CDD" id="cd00609">
    <property type="entry name" value="AAT_like"/>
    <property type="match status" value="1"/>
</dbReference>
<dbReference type="RefSeq" id="WP_050519047.1">
    <property type="nucleotide sequence ID" value="NZ_FOCO01000007.1"/>
</dbReference>
<evidence type="ECO:0000256" key="7">
    <source>
        <dbReference type="ARBA" id="ARBA00022679"/>
    </source>
</evidence>
<evidence type="ECO:0000259" key="12">
    <source>
        <dbReference type="Pfam" id="PF00155"/>
    </source>
</evidence>
<dbReference type="AlphaFoldDB" id="A0A1H8DL08"/>
<gene>
    <name evidence="13" type="ORF">SAMN05216227_100746</name>
</gene>
<dbReference type="NCBIfam" id="NF006014">
    <property type="entry name" value="PRK08153.1"/>
    <property type="match status" value="1"/>
</dbReference>
<sequence>MIRYTPLAASLPATVPFVGPETQERTMGKGFVARLGANESMFGPSPLAIAAMARGAQDVWMYGDPEVFELRTALAAHHGADLENIVVGEGIDGLLGYLVRLIVGPGDAVVTSDGAYPTFNFHVTGFGGVLHKVPYRGDFEDPTALLDRAHAVGAKLIYLSNPDNPMGSYLDAATVEAMIEGLPDGCLLILDQAYADLAPQGTAPKVAHDDPRVIRFRTFSKGYGMAGLRVGYGIGAPELVQAFNKVRNHFGVGRIAQAGALAALADQDWVTFVRAQVVAARDSFGAVGRANGLVPLASATNFICLNCGQDGAFARRVLQELGLRGIFVRMPGVAPMDRCIRVSLGDAAALAAFEAALPEALKAARE</sequence>
<dbReference type="InterPro" id="IPR004839">
    <property type="entry name" value="Aminotransferase_I/II_large"/>
</dbReference>
<dbReference type="GO" id="GO:0004400">
    <property type="term" value="F:histidinol-phosphate transaminase activity"/>
    <property type="evidence" value="ECO:0007669"/>
    <property type="project" value="UniProtKB-EC"/>
</dbReference>
<evidence type="ECO:0000256" key="6">
    <source>
        <dbReference type="ARBA" id="ARBA00022605"/>
    </source>
</evidence>
<keyword evidence="5 13" id="KW-0032">Aminotransferase</keyword>
<dbReference type="InterPro" id="IPR001917">
    <property type="entry name" value="Aminotrans_II_pyridoxalP_BS"/>
</dbReference>
<dbReference type="Gene3D" id="3.90.1150.10">
    <property type="entry name" value="Aspartate Aminotransferase, domain 1"/>
    <property type="match status" value="1"/>
</dbReference>
<dbReference type="GO" id="GO:0000105">
    <property type="term" value="P:L-histidine biosynthetic process"/>
    <property type="evidence" value="ECO:0007669"/>
    <property type="project" value="UniProtKB-KW"/>
</dbReference>
<evidence type="ECO:0000256" key="4">
    <source>
        <dbReference type="ARBA" id="ARBA00012748"/>
    </source>
</evidence>
<dbReference type="InterPro" id="IPR050106">
    <property type="entry name" value="HistidinolP_aminotransfase"/>
</dbReference>
<keyword evidence="7 13" id="KW-0808">Transferase</keyword>
<evidence type="ECO:0000256" key="5">
    <source>
        <dbReference type="ARBA" id="ARBA00022576"/>
    </source>
</evidence>
<dbReference type="Pfam" id="PF00155">
    <property type="entry name" value="Aminotran_1_2"/>
    <property type="match status" value="1"/>
</dbReference>
<comment type="pathway">
    <text evidence="2">Amino-acid biosynthesis; L-histidine biosynthesis; L-histidine from 5-phospho-alpha-D-ribose 1-diphosphate: step 7/9.</text>
</comment>
<keyword evidence="6" id="KW-0028">Amino-acid biosynthesis</keyword>